<evidence type="ECO:0000313" key="12">
    <source>
        <dbReference type="RefSeq" id="XP_025075375.1"/>
    </source>
</evidence>
<sequence length="112" mass="13035">MNNNESFVQIGMFTFALLSTIFNIFMFCYIGDLLKERCQRVGIACYAIEWYRMPSRKALELLMPMAMSQYPMTLTAGKMITMTLSTFSDILKTSMAYFNLLREFSSRDITRT</sequence>
<evidence type="ECO:0000256" key="1">
    <source>
        <dbReference type="ARBA" id="ARBA00004651"/>
    </source>
</evidence>
<dbReference type="GO" id="GO:0005549">
    <property type="term" value="F:odorant binding"/>
    <property type="evidence" value="ECO:0007669"/>
    <property type="project" value="InterPro"/>
</dbReference>
<proteinExistence type="predicted"/>
<keyword evidence="6 10" id="KW-1133">Transmembrane helix</keyword>
<dbReference type="PANTHER" id="PTHR21137:SF35">
    <property type="entry name" value="ODORANT RECEPTOR 19A-RELATED"/>
    <property type="match status" value="1"/>
</dbReference>
<dbReference type="PANTHER" id="PTHR21137">
    <property type="entry name" value="ODORANT RECEPTOR"/>
    <property type="match status" value="1"/>
</dbReference>
<dbReference type="AlphaFoldDB" id="A0A8N1S977"/>
<comment type="subcellular location">
    <subcellularLocation>
        <location evidence="1">Cell membrane</location>
        <topology evidence="1">Multi-pass membrane protein</topology>
    </subcellularLocation>
</comment>
<evidence type="ECO:0000256" key="7">
    <source>
        <dbReference type="ARBA" id="ARBA00023136"/>
    </source>
</evidence>
<dbReference type="RefSeq" id="XP_025075375.1">
    <property type="nucleotide sequence ID" value="XM_025219590.1"/>
</dbReference>
<dbReference type="GO" id="GO:0004984">
    <property type="term" value="F:olfactory receptor activity"/>
    <property type="evidence" value="ECO:0007669"/>
    <property type="project" value="InterPro"/>
</dbReference>
<dbReference type="GO" id="GO:0007165">
    <property type="term" value="P:signal transduction"/>
    <property type="evidence" value="ECO:0007669"/>
    <property type="project" value="UniProtKB-KW"/>
</dbReference>
<gene>
    <name evidence="12" type="primary">LOC112552961</name>
</gene>
<reference evidence="12" key="1">
    <citation type="submission" date="2025-08" db="UniProtKB">
        <authorList>
            <consortium name="RefSeq"/>
        </authorList>
    </citation>
    <scope>IDENTIFICATION</scope>
</reference>
<keyword evidence="5" id="KW-0552">Olfaction</keyword>
<keyword evidence="11" id="KW-1185">Reference proteome</keyword>
<evidence type="ECO:0000256" key="10">
    <source>
        <dbReference type="SAM" id="Phobius"/>
    </source>
</evidence>
<keyword evidence="4 10" id="KW-0812">Transmembrane</keyword>
<evidence type="ECO:0000256" key="8">
    <source>
        <dbReference type="ARBA" id="ARBA00023170"/>
    </source>
</evidence>
<dbReference type="InterPro" id="IPR004117">
    <property type="entry name" value="7tm6_olfct_rcpt"/>
</dbReference>
<dbReference type="GeneID" id="112552961"/>
<keyword evidence="3" id="KW-0716">Sensory transduction</keyword>
<keyword evidence="9" id="KW-0807">Transducer</keyword>
<dbReference type="OrthoDB" id="6617147at2759"/>
<keyword evidence="2" id="KW-1003">Cell membrane</keyword>
<feature type="transmembrane region" description="Helical" evidence="10">
    <location>
        <begin position="6"/>
        <end position="30"/>
    </location>
</feature>
<accession>A0A8N1S977</accession>
<name>A0A8N1S977_9HYME</name>
<evidence type="ECO:0000256" key="9">
    <source>
        <dbReference type="ARBA" id="ARBA00023224"/>
    </source>
</evidence>
<keyword evidence="7 10" id="KW-0472">Membrane</keyword>
<dbReference type="Proteomes" id="UP000504615">
    <property type="component" value="Unplaced"/>
</dbReference>
<organism evidence="11 12">
    <name type="scientific">Pogonomyrmex barbatus</name>
    <name type="common">red harvester ant</name>
    <dbReference type="NCBI Taxonomy" id="144034"/>
    <lineage>
        <taxon>Eukaryota</taxon>
        <taxon>Metazoa</taxon>
        <taxon>Ecdysozoa</taxon>
        <taxon>Arthropoda</taxon>
        <taxon>Hexapoda</taxon>
        <taxon>Insecta</taxon>
        <taxon>Pterygota</taxon>
        <taxon>Neoptera</taxon>
        <taxon>Endopterygota</taxon>
        <taxon>Hymenoptera</taxon>
        <taxon>Apocrita</taxon>
        <taxon>Aculeata</taxon>
        <taxon>Formicoidea</taxon>
        <taxon>Formicidae</taxon>
        <taxon>Myrmicinae</taxon>
        <taxon>Pogonomyrmex</taxon>
    </lineage>
</organism>
<evidence type="ECO:0000256" key="3">
    <source>
        <dbReference type="ARBA" id="ARBA00022606"/>
    </source>
</evidence>
<keyword evidence="8" id="KW-0675">Receptor</keyword>
<evidence type="ECO:0000256" key="5">
    <source>
        <dbReference type="ARBA" id="ARBA00022725"/>
    </source>
</evidence>
<protein>
    <submittedName>
        <fullName evidence="12">Odorant receptor 4-like</fullName>
    </submittedName>
</protein>
<dbReference type="Pfam" id="PF02949">
    <property type="entry name" value="7tm_6"/>
    <property type="match status" value="1"/>
</dbReference>
<evidence type="ECO:0000313" key="11">
    <source>
        <dbReference type="Proteomes" id="UP000504615"/>
    </source>
</evidence>
<evidence type="ECO:0000256" key="6">
    <source>
        <dbReference type="ARBA" id="ARBA00022989"/>
    </source>
</evidence>
<evidence type="ECO:0000256" key="2">
    <source>
        <dbReference type="ARBA" id="ARBA00022475"/>
    </source>
</evidence>
<evidence type="ECO:0000256" key="4">
    <source>
        <dbReference type="ARBA" id="ARBA00022692"/>
    </source>
</evidence>
<dbReference type="GO" id="GO:0005886">
    <property type="term" value="C:plasma membrane"/>
    <property type="evidence" value="ECO:0007669"/>
    <property type="project" value="UniProtKB-SubCell"/>
</dbReference>